<feature type="repeat" description="TPR" evidence="3">
    <location>
        <begin position="95"/>
        <end position="128"/>
    </location>
</feature>
<organism evidence="5 6">
    <name type="scientific">Cytophaga hutchinsonii (strain ATCC 33406 / DSM 1761 / CIP 103989 / NBRC 15051 / NCIMB 9469 / D465)</name>
    <dbReference type="NCBI Taxonomy" id="269798"/>
    <lineage>
        <taxon>Bacteria</taxon>
        <taxon>Pseudomonadati</taxon>
        <taxon>Bacteroidota</taxon>
        <taxon>Cytophagia</taxon>
        <taxon>Cytophagales</taxon>
        <taxon>Cytophagaceae</taxon>
        <taxon>Cytophaga</taxon>
    </lineage>
</organism>
<dbReference type="Gene3D" id="1.25.40.10">
    <property type="entry name" value="Tetratricopeptide repeat domain"/>
    <property type="match status" value="1"/>
</dbReference>
<feature type="compositionally biased region" description="Polar residues" evidence="4">
    <location>
        <begin position="169"/>
        <end position="182"/>
    </location>
</feature>
<dbReference type="PROSITE" id="PS50005">
    <property type="entry name" value="TPR"/>
    <property type="match status" value="1"/>
</dbReference>
<dbReference type="RefSeq" id="WP_011585292.1">
    <property type="nucleotide sequence ID" value="NC_008255.1"/>
</dbReference>
<evidence type="ECO:0000313" key="6">
    <source>
        <dbReference type="Proteomes" id="UP000001822"/>
    </source>
</evidence>
<gene>
    <name evidence="5" type="primary">batC</name>
    <name evidence="5" type="ordered locus">CHU_1909</name>
</gene>
<dbReference type="EMBL" id="CP000383">
    <property type="protein sequence ID" value="ABG59175.1"/>
    <property type="molecule type" value="Genomic_DNA"/>
</dbReference>
<dbReference type="AlphaFoldDB" id="A0A6N4SSA9"/>
<keyword evidence="2 3" id="KW-0802">TPR repeat</keyword>
<reference evidence="5 6" key="1">
    <citation type="journal article" date="2007" name="Appl. Environ. Microbiol.">
        <title>Genome sequence of the cellulolytic gliding bacterium Cytophaga hutchinsonii.</title>
        <authorList>
            <person name="Xie G."/>
            <person name="Bruce D.C."/>
            <person name="Challacombe J.F."/>
            <person name="Chertkov O."/>
            <person name="Detter J.C."/>
            <person name="Gilna P."/>
            <person name="Han C.S."/>
            <person name="Lucas S."/>
            <person name="Misra M."/>
            <person name="Myers G.L."/>
            <person name="Richardson P."/>
            <person name="Tapia R."/>
            <person name="Thayer N."/>
            <person name="Thompson L.S."/>
            <person name="Brettin T.S."/>
            <person name="Henrissat B."/>
            <person name="Wilson D.B."/>
            <person name="McBride M.J."/>
        </authorList>
    </citation>
    <scope>NUCLEOTIDE SEQUENCE [LARGE SCALE GENOMIC DNA]</scope>
    <source>
        <strain evidence="6">ATCC 33406 / DSM 1761 / CIP 103989 / NBRC 15051 / NCIMB 9469 / D465</strain>
    </source>
</reference>
<feature type="region of interest" description="Disordered" evidence="4">
    <location>
        <begin position="147"/>
        <end position="182"/>
    </location>
</feature>
<proteinExistence type="predicted"/>
<evidence type="ECO:0000256" key="3">
    <source>
        <dbReference type="PROSITE-ProRule" id="PRU00339"/>
    </source>
</evidence>
<dbReference type="InterPro" id="IPR011990">
    <property type="entry name" value="TPR-like_helical_dom_sf"/>
</dbReference>
<dbReference type="Proteomes" id="UP000001822">
    <property type="component" value="Chromosome"/>
</dbReference>
<dbReference type="KEGG" id="chu:CHU_1909"/>
<dbReference type="InterPro" id="IPR013105">
    <property type="entry name" value="TPR_2"/>
</dbReference>
<accession>A0A6N4SSA9</accession>
<sequence length="237" mass="27746">MIKLLLFLSVFSSPWFYFNKIQRANTLKKQAAEAYSTHFYSDAIMYYDELLAKYEPNSDHVKINLAHAYYRSQDYNNASKLYTELTIGSEPGIRSTALCQLGIIQHRTKHYKLALFYFKEALRVNPGNKTAAFNYEFLKITLRKETNTDGQSGSKKGDNESSKKKEDTTPNNTLSTQNTFDANGTSESTMYYRMLYEQQRLSKQRAEKILQYIQEQEMQYYNQLQKHVPHDANKPDW</sequence>
<dbReference type="SMART" id="SM00028">
    <property type="entry name" value="TPR"/>
    <property type="match status" value="2"/>
</dbReference>
<evidence type="ECO:0000256" key="1">
    <source>
        <dbReference type="ARBA" id="ARBA00022737"/>
    </source>
</evidence>
<name>A0A6N4SSA9_CYTH3</name>
<protein>
    <submittedName>
        <fullName evidence="5">Bacteroides aerotolerance operon protein</fullName>
    </submittedName>
</protein>
<evidence type="ECO:0000313" key="5">
    <source>
        <dbReference type="EMBL" id="ABG59175.1"/>
    </source>
</evidence>
<dbReference type="InterPro" id="IPR019734">
    <property type="entry name" value="TPR_rpt"/>
</dbReference>
<keyword evidence="1" id="KW-0677">Repeat</keyword>
<keyword evidence="6" id="KW-1185">Reference proteome</keyword>
<feature type="compositionally biased region" description="Basic and acidic residues" evidence="4">
    <location>
        <begin position="155"/>
        <end position="168"/>
    </location>
</feature>
<evidence type="ECO:0000256" key="2">
    <source>
        <dbReference type="ARBA" id="ARBA00022803"/>
    </source>
</evidence>
<dbReference type="Pfam" id="PF07719">
    <property type="entry name" value="TPR_2"/>
    <property type="match status" value="1"/>
</dbReference>
<dbReference type="SUPFAM" id="SSF48452">
    <property type="entry name" value="TPR-like"/>
    <property type="match status" value="1"/>
</dbReference>
<evidence type="ECO:0000256" key="4">
    <source>
        <dbReference type="SAM" id="MobiDB-lite"/>
    </source>
</evidence>